<dbReference type="EMBL" id="CVTD020000008">
    <property type="protein sequence ID" value="CRZ33726.1"/>
    <property type="molecule type" value="Genomic_DNA"/>
</dbReference>
<feature type="region of interest" description="Disordered" evidence="1">
    <location>
        <begin position="322"/>
        <end position="357"/>
    </location>
</feature>
<gene>
    <name evidence="4" type="ORF">HHT355_0521</name>
</gene>
<dbReference type="Pfam" id="PF08666">
    <property type="entry name" value="SAF"/>
    <property type="match status" value="1"/>
</dbReference>
<keyword evidence="2" id="KW-0812">Transmembrane</keyword>
<accession>A0A0H5SG06</accession>
<feature type="compositionally biased region" description="Basic and acidic residues" evidence="1">
    <location>
        <begin position="346"/>
        <end position="356"/>
    </location>
</feature>
<protein>
    <recommendedName>
        <fullName evidence="3">SAF domain-containing protein</fullName>
    </recommendedName>
</protein>
<name>A0A0H5SG06_HERHM</name>
<evidence type="ECO:0000313" key="5">
    <source>
        <dbReference type="Proteomes" id="UP000236497"/>
    </source>
</evidence>
<sequence length="380" mass="43536">MRFIKRLRRTTRQYITVAFICIAVIGTSAIVTSVTMIGQIRQEYEQMLNETRQELEKSKKTVLVALTDIETGEIITEEMIEEKLVYSSQPAESYISKNDLGKAAIIDIPEGTHIIKSMVAQNEVSSIQREVEYDVIHISSNIQANDFVDVRILYPNGETYVVLTKKQLKGYQPDMPICYLWVDEEELLRMSAAIVDAGLYSGSKLYMTKYIEPNIQDASIITYTPSISVLNLIENDPNIVDRCSQLLNIEVRKALENRLAKSLDMDVKDINWELKGTIRYMPESGNGQLSANTKEDTDTNIEDINENIKDDNVISLGNNKEDIYPEENFNSTDFHKQDYMNDNNESTEKEDTDNNTRSDIFYFPELGQIYDEEYFIPVEG</sequence>
<keyword evidence="2" id="KW-1133">Transmembrane helix</keyword>
<feature type="domain" description="SAF" evidence="3">
    <location>
        <begin position="60"/>
        <end position="120"/>
    </location>
</feature>
<dbReference type="SUPFAM" id="SSF51269">
    <property type="entry name" value="AFP III-like domain"/>
    <property type="match status" value="1"/>
</dbReference>
<evidence type="ECO:0000256" key="2">
    <source>
        <dbReference type="SAM" id="Phobius"/>
    </source>
</evidence>
<dbReference type="SMART" id="SM00858">
    <property type="entry name" value="SAF"/>
    <property type="match status" value="1"/>
</dbReference>
<feature type="transmembrane region" description="Helical" evidence="2">
    <location>
        <begin position="12"/>
        <end position="37"/>
    </location>
</feature>
<dbReference type="RefSeq" id="WP_103201885.1">
    <property type="nucleotide sequence ID" value="NZ_CVTD020000008.1"/>
</dbReference>
<proteinExistence type="predicted"/>
<dbReference type="InterPro" id="IPR013974">
    <property type="entry name" value="SAF"/>
</dbReference>
<keyword evidence="2" id="KW-0472">Membrane</keyword>
<organism evidence="4 5">
    <name type="scientific">Herbinix hemicellulosilytica</name>
    <dbReference type="NCBI Taxonomy" id="1564487"/>
    <lineage>
        <taxon>Bacteria</taxon>
        <taxon>Bacillati</taxon>
        <taxon>Bacillota</taxon>
        <taxon>Clostridia</taxon>
        <taxon>Lachnospirales</taxon>
        <taxon>Lachnospiraceae</taxon>
        <taxon>Herbinix</taxon>
    </lineage>
</organism>
<evidence type="ECO:0000313" key="4">
    <source>
        <dbReference type="EMBL" id="CRZ33726.1"/>
    </source>
</evidence>
<dbReference type="OrthoDB" id="2840666at2"/>
<evidence type="ECO:0000259" key="3">
    <source>
        <dbReference type="SMART" id="SM00858"/>
    </source>
</evidence>
<dbReference type="Proteomes" id="UP000236497">
    <property type="component" value="Unassembled WGS sequence"/>
</dbReference>
<reference evidence="4 5" key="1">
    <citation type="submission" date="2015-06" db="EMBL/GenBank/DDBJ databases">
        <authorList>
            <person name="Wibberg Daniel"/>
        </authorList>
    </citation>
    <scope>NUCLEOTIDE SEQUENCE [LARGE SCALE GENOMIC DNA]</scope>
    <source>
        <strain evidence="4 5">T3/55T</strain>
    </source>
</reference>
<dbReference type="InterPro" id="IPR036732">
    <property type="entry name" value="AFP_Neu5c_C_sf"/>
</dbReference>
<dbReference type="AlphaFoldDB" id="A0A0H5SG06"/>
<keyword evidence="5" id="KW-1185">Reference proteome</keyword>
<evidence type="ECO:0000256" key="1">
    <source>
        <dbReference type="SAM" id="MobiDB-lite"/>
    </source>
</evidence>